<dbReference type="AlphaFoldDB" id="A0A0R2UBC2"/>
<dbReference type="InterPro" id="IPR005255">
    <property type="entry name" value="PdxA_fam"/>
</dbReference>
<dbReference type="GO" id="GO:0042823">
    <property type="term" value="P:pyridoxal phosphate biosynthetic process"/>
    <property type="evidence" value="ECO:0007669"/>
    <property type="project" value="TreeGrafter"/>
</dbReference>
<evidence type="ECO:0000313" key="4">
    <source>
        <dbReference type="EMBL" id="KRO96360.1"/>
    </source>
</evidence>
<evidence type="ECO:0000313" key="5">
    <source>
        <dbReference type="Proteomes" id="UP000051027"/>
    </source>
</evidence>
<keyword evidence="2" id="KW-0560">Oxidoreductase</keyword>
<keyword evidence="1" id="KW-0479">Metal-binding</keyword>
<accession>A0A0R2UBC2</accession>
<evidence type="ECO:0000256" key="3">
    <source>
        <dbReference type="ARBA" id="ARBA00023027"/>
    </source>
</evidence>
<evidence type="ECO:0000256" key="1">
    <source>
        <dbReference type="ARBA" id="ARBA00022723"/>
    </source>
</evidence>
<dbReference type="GO" id="GO:0008615">
    <property type="term" value="P:pyridoxine biosynthetic process"/>
    <property type="evidence" value="ECO:0007669"/>
    <property type="project" value="TreeGrafter"/>
</dbReference>
<dbReference type="Proteomes" id="UP000051027">
    <property type="component" value="Unassembled WGS sequence"/>
</dbReference>
<protein>
    <submittedName>
        <fullName evidence="4">4-hydroxythreonine-4-phosphate dehydrogenase</fullName>
    </submittedName>
</protein>
<reference evidence="4 5" key="1">
    <citation type="submission" date="2015-10" db="EMBL/GenBank/DDBJ databases">
        <title>Metagenome-Assembled Genomes uncover a global brackish microbiome.</title>
        <authorList>
            <person name="Hugerth L.W."/>
            <person name="Larsson J."/>
            <person name="Alneberg J."/>
            <person name="Lindh M.V."/>
            <person name="Legrand C."/>
            <person name="Pinhassi J."/>
            <person name="Andersson A.F."/>
        </authorList>
    </citation>
    <scope>NUCLEOTIDE SEQUENCE [LARGE SCALE GENOMIC DNA]</scope>
    <source>
        <strain evidence="4">BACL1 MAG-120820-bin45</strain>
    </source>
</reference>
<dbReference type="Pfam" id="PF04166">
    <property type="entry name" value="PdxA"/>
    <property type="match status" value="1"/>
</dbReference>
<dbReference type="STRING" id="1655612.ABS10_03255"/>
<dbReference type="GO" id="GO:0046872">
    <property type="term" value="F:metal ion binding"/>
    <property type="evidence" value="ECO:0007669"/>
    <property type="project" value="UniProtKB-KW"/>
</dbReference>
<dbReference type="Gene3D" id="3.40.718.10">
    <property type="entry name" value="Isopropylmalate Dehydrogenase"/>
    <property type="match status" value="1"/>
</dbReference>
<dbReference type="GO" id="GO:0050570">
    <property type="term" value="F:4-hydroxythreonine-4-phosphate dehydrogenase activity"/>
    <property type="evidence" value="ECO:0007669"/>
    <property type="project" value="TreeGrafter"/>
</dbReference>
<dbReference type="GO" id="GO:0051287">
    <property type="term" value="F:NAD binding"/>
    <property type="evidence" value="ECO:0007669"/>
    <property type="project" value="InterPro"/>
</dbReference>
<organism evidence="4 5">
    <name type="scientific">SAR86 cluster bacterium BACL1 MAG-120820-bin45</name>
    <dbReference type="NCBI Taxonomy" id="1655612"/>
    <lineage>
        <taxon>Bacteria</taxon>
        <taxon>Pseudomonadati</taxon>
        <taxon>Pseudomonadota</taxon>
        <taxon>Gammaproteobacteria</taxon>
        <taxon>SAR86 cluster</taxon>
    </lineage>
</organism>
<dbReference type="PANTHER" id="PTHR30004:SF5">
    <property type="entry name" value="4-HYDROXYTHREONINE-4-PHOSPHATE DEHYDROGENASE"/>
    <property type="match status" value="1"/>
</dbReference>
<gene>
    <name evidence="4" type="ORF">ABS10_03255</name>
</gene>
<dbReference type="PANTHER" id="PTHR30004">
    <property type="entry name" value="4-HYDROXYTHREONINE-4-PHOSPHATE DEHYDROGENASE"/>
    <property type="match status" value="1"/>
</dbReference>
<dbReference type="NCBIfam" id="TIGR00557">
    <property type="entry name" value="pdxA"/>
    <property type="match status" value="1"/>
</dbReference>
<evidence type="ECO:0000256" key="2">
    <source>
        <dbReference type="ARBA" id="ARBA00023002"/>
    </source>
</evidence>
<comment type="caution">
    <text evidence="4">The sequence shown here is derived from an EMBL/GenBank/DDBJ whole genome shotgun (WGS) entry which is preliminary data.</text>
</comment>
<proteinExistence type="predicted"/>
<dbReference type="SUPFAM" id="SSF53659">
    <property type="entry name" value="Isocitrate/Isopropylmalate dehydrogenase-like"/>
    <property type="match status" value="1"/>
</dbReference>
<name>A0A0R2UBC2_9GAMM</name>
<keyword evidence="3" id="KW-0520">NAD</keyword>
<sequence>MKQILYSHGEPAGIGVDLILHIAKLNFWDAIKAPIIVIADLALLKARAADLNLQIQFLELKDLTKAKKNKIGSIQFYCAAPCKDNIAGTLNPHNAGYVIANLNFAIQAALKNSKIALVTGPIQKSNLVDGGFKNFQGHTEWIQQKTRAKHAVMLLASKKIKVALATTHIPLSEVAKNIKKARLINIIRIVEEGLKKKFNIKNPKIRVLGLNPHAGESGKIGQEEIKIIAPAVEACKAKGINVLGPISADTAFNKALLKDTDAYIAMFHDQALPVLKALSFGEAINTTLGIPIIRTSVDHGTALEIAGKAKPLLGSLKEAIVQAEIQLR</sequence>
<dbReference type="EMBL" id="LICS01000002">
    <property type="protein sequence ID" value="KRO96360.1"/>
    <property type="molecule type" value="Genomic_DNA"/>
</dbReference>